<organism evidence="1 2">
    <name type="scientific">Kroppenstedtia eburnea</name>
    <dbReference type="NCBI Taxonomy" id="714067"/>
    <lineage>
        <taxon>Bacteria</taxon>
        <taxon>Bacillati</taxon>
        <taxon>Bacillota</taxon>
        <taxon>Bacilli</taxon>
        <taxon>Bacillales</taxon>
        <taxon>Thermoactinomycetaceae</taxon>
        <taxon>Kroppenstedtia</taxon>
    </lineage>
</organism>
<evidence type="ECO:0000313" key="2">
    <source>
        <dbReference type="Proteomes" id="UP000186795"/>
    </source>
</evidence>
<dbReference type="Pfam" id="PF14398">
    <property type="entry name" value="ATPgrasp_YheCD"/>
    <property type="match status" value="1"/>
</dbReference>
<dbReference type="AlphaFoldDB" id="A0A1N7KGY4"/>
<dbReference type="Proteomes" id="UP000186795">
    <property type="component" value="Unassembled WGS sequence"/>
</dbReference>
<dbReference type="Gene3D" id="3.30.470.20">
    <property type="entry name" value="ATP-grasp fold, B domain"/>
    <property type="match status" value="1"/>
</dbReference>
<evidence type="ECO:0000313" key="1">
    <source>
        <dbReference type="EMBL" id="SIS60845.1"/>
    </source>
</evidence>
<dbReference type="SUPFAM" id="SSF56059">
    <property type="entry name" value="Glutathione synthetase ATP-binding domain-like"/>
    <property type="match status" value="1"/>
</dbReference>
<dbReference type="RefSeq" id="WP_268766665.1">
    <property type="nucleotide sequence ID" value="NZ_CP048103.1"/>
</dbReference>
<accession>A0A1N7KGY4</accession>
<protein>
    <submittedName>
        <fullName evidence="1">YheC/D like ATP-grasp</fullName>
    </submittedName>
</protein>
<dbReference type="EMBL" id="FTOD01000003">
    <property type="protein sequence ID" value="SIS60845.1"/>
    <property type="molecule type" value="Genomic_DNA"/>
</dbReference>
<gene>
    <name evidence="1" type="ORF">SAMN05421790_10368</name>
</gene>
<keyword evidence="2" id="KW-1185">Reference proteome</keyword>
<dbReference type="InterPro" id="IPR026838">
    <property type="entry name" value="YheC/D"/>
</dbReference>
<reference evidence="2" key="1">
    <citation type="submission" date="2017-01" db="EMBL/GenBank/DDBJ databases">
        <authorList>
            <person name="Varghese N."/>
            <person name="Submissions S."/>
        </authorList>
    </citation>
    <scope>NUCLEOTIDE SEQUENCE [LARGE SCALE GENOMIC DNA]</scope>
    <source>
        <strain evidence="2">DSM 45196</strain>
    </source>
</reference>
<proteinExistence type="predicted"/>
<name>A0A1N7KGY4_9BACL</name>
<sequence>MAVQRYVSNKMKYNKVLLKDPWISPYVPETLWFSVTALKDMLSVYPTVFVKPNSNHRGNQILRIRNVSQQEPRSQKKSLYELCYSYKKEVKTCSLEEVIEEVVNEIKLNEKFIVQQGIDLATFGGLPFDLRILMHKPEERWQISGWLARVAKKGQIVTNHIRGAKAMPLDHVLKDNSHLNSTDLMIKLGDLAHQISQALGSYFDLRILALDMAVDKNGKLWFIEMNSDPMFRKMFKEIGNKEMVANVIHIRNYIIKKYKYTKSKKKVK</sequence>